<reference evidence="1 2" key="1">
    <citation type="submission" date="2018-06" db="EMBL/GenBank/DDBJ databases">
        <title>Genomic Encyclopedia of Type Strains, Phase III (KMG-III): the genomes of soil and plant-associated and newly described type strains.</title>
        <authorList>
            <person name="Whitman W."/>
        </authorList>
    </citation>
    <scope>NUCLEOTIDE SEQUENCE [LARGE SCALE GENOMIC DNA]</scope>
    <source>
        <strain evidence="1 2">CECT 7646</strain>
    </source>
</reference>
<name>A0A318T1X7_9BURK</name>
<evidence type="ECO:0000313" key="1">
    <source>
        <dbReference type="EMBL" id="PYE79491.1"/>
    </source>
</evidence>
<accession>A0A318T1X7</accession>
<dbReference type="AlphaFoldDB" id="A0A318T1X7"/>
<proteinExistence type="predicted"/>
<keyword evidence="2" id="KW-1185">Reference proteome</keyword>
<organism evidence="1 2">
    <name type="scientific">Xylophilus ampelinus</name>
    <dbReference type="NCBI Taxonomy" id="54067"/>
    <lineage>
        <taxon>Bacteria</taxon>
        <taxon>Pseudomonadati</taxon>
        <taxon>Pseudomonadota</taxon>
        <taxon>Betaproteobacteria</taxon>
        <taxon>Burkholderiales</taxon>
        <taxon>Xylophilus</taxon>
    </lineage>
</organism>
<gene>
    <name evidence="1" type="ORF">DFQ15_102224</name>
</gene>
<dbReference type="Proteomes" id="UP000247540">
    <property type="component" value="Unassembled WGS sequence"/>
</dbReference>
<dbReference type="EMBL" id="QJTC01000002">
    <property type="protein sequence ID" value="PYE79491.1"/>
    <property type="molecule type" value="Genomic_DNA"/>
</dbReference>
<dbReference type="RefSeq" id="WP_110464452.1">
    <property type="nucleotide sequence ID" value="NZ_JAMOFZ010000001.1"/>
</dbReference>
<evidence type="ECO:0000313" key="2">
    <source>
        <dbReference type="Proteomes" id="UP000247540"/>
    </source>
</evidence>
<protein>
    <submittedName>
        <fullName evidence="1">Uncharacterized protein</fullName>
    </submittedName>
</protein>
<comment type="caution">
    <text evidence="1">The sequence shown here is derived from an EMBL/GenBank/DDBJ whole genome shotgun (WGS) entry which is preliminary data.</text>
</comment>
<sequence length="184" mass="19118">MSGDTTEAMRAAREALAWYRDQVLAITLVVAAGDTKRAADLIRALGEDAGNRAIDGMLLLEASPAVTDSTHTGTVLEALKNYRCQHFADEDGGLPLVDAIAAALGDRSIGRAQEELELLADHLLDDARAALRQAADLLEAADDGLMGRGISADVAIAFMNAQLALQPNHESPANSKPGCTGGGG</sequence>